<feature type="compositionally biased region" description="Pro residues" evidence="1">
    <location>
        <begin position="92"/>
        <end position="118"/>
    </location>
</feature>
<evidence type="ECO:0000313" key="3">
    <source>
        <dbReference type="EMBL" id="CEL93020.1"/>
    </source>
</evidence>
<dbReference type="EMBL" id="CDMY01000130">
    <property type="protein sequence ID" value="CEL93020.1"/>
    <property type="molecule type" value="Genomic_DNA"/>
</dbReference>
<dbReference type="AlphaFoldDB" id="A0A0G4ECJ3"/>
<dbReference type="Proteomes" id="UP000041254">
    <property type="component" value="Unassembled WGS sequence"/>
</dbReference>
<dbReference type="PRINTS" id="PR01217">
    <property type="entry name" value="PRICHEXTENSN"/>
</dbReference>
<evidence type="ECO:0000256" key="2">
    <source>
        <dbReference type="SAM" id="SignalP"/>
    </source>
</evidence>
<proteinExistence type="predicted"/>
<protein>
    <submittedName>
        <fullName evidence="3">Uncharacterized protein</fullName>
    </submittedName>
</protein>
<feature type="signal peptide" evidence="2">
    <location>
        <begin position="1"/>
        <end position="16"/>
    </location>
</feature>
<feature type="chain" id="PRO_5005186960" evidence="2">
    <location>
        <begin position="17"/>
        <end position="306"/>
    </location>
</feature>
<dbReference type="VEuPathDB" id="CryptoDB:Vbra_3599"/>
<evidence type="ECO:0000313" key="4">
    <source>
        <dbReference type="Proteomes" id="UP000041254"/>
    </source>
</evidence>
<organism evidence="3 4">
    <name type="scientific">Vitrella brassicaformis (strain CCMP3155)</name>
    <dbReference type="NCBI Taxonomy" id="1169540"/>
    <lineage>
        <taxon>Eukaryota</taxon>
        <taxon>Sar</taxon>
        <taxon>Alveolata</taxon>
        <taxon>Colpodellida</taxon>
        <taxon>Vitrellaceae</taxon>
        <taxon>Vitrella</taxon>
    </lineage>
</organism>
<feature type="region of interest" description="Disordered" evidence="1">
    <location>
        <begin position="84"/>
        <end position="172"/>
    </location>
</feature>
<keyword evidence="4" id="KW-1185">Reference proteome</keyword>
<reference evidence="3 4" key="1">
    <citation type="submission" date="2014-11" db="EMBL/GenBank/DDBJ databases">
        <authorList>
            <person name="Zhu J."/>
            <person name="Qi W."/>
            <person name="Song R."/>
        </authorList>
    </citation>
    <scope>NUCLEOTIDE SEQUENCE [LARGE SCALE GENOMIC DNA]</scope>
</reference>
<feature type="compositionally biased region" description="Low complexity" evidence="1">
    <location>
        <begin position="119"/>
        <end position="166"/>
    </location>
</feature>
<dbReference type="InParanoid" id="A0A0G4ECJ3"/>
<gene>
    <name evidence="3" type="ORF">Vbra_3599</name>
</gene>
<evidence type="ECO:0000256" key="1">
    <source>
        <dbReference type="SAM" id="MobiDB-lite"/>
    </source>
</evidence>
<keyword evidence="2" id="KW-0732">Signal</keyword>
<name>A0A0G4ECJ3_VITBC</name>
<sequence>MRSLLIFAMLVALSVAQPLVGLLALAAAQEVPRAGVPARRLQNGSPDCLADPEHPDCAAETVDCAATPEHPDCAAETVDCAATPEHPDCRPPPEPTTPEPTTPEPTTPEPTTPEPTTTPEPETTTKEVTPTTPLVDDTPTPTPDATTPAETTPEATTTPAPPTTTKKPPRDKFPDDGDRDKCCFHCHLFDHDCWKYECSFSACHRRDKRDGREKTTPAPAPTPKPDGKCCWECHLFDHYCWKRDCSWASCDHVWAHEHPDMQAAAEQKLQACARLTGDRSLRQGNSLARVECTALERNILAAQQVY</sequence>
<accession>A0A0G4ECJ3</accession>